<reference evidence="1 2" key="1">
    <citation type="submission" date="2015-04" db="EMBL/GenBank/DDBJ databases">
        <title>Complete genome sequence of Schizopora paradoxa KUC8140, a cosmopolitan wood degrader in East Asia.</title>
        <authorList>
            <consortium name="DOE Joint Genome Institute"/>
            <person name="Min B."/>
            <person name="Park H."/>
            <person name="Jang Y."/>
            <person name="Kim J.-J."/>
            <person name="Kim K.H."/>
            <person name="Pangilinan J."/>
            <person name="Lipzen A."/>
            <person name="Riley R."/>
            <person name="Grigoriev I.V."/>
            <person name="Spatafora J.W."/>
            <person name="Choi I.-G."/>
        </authorList>
    </citation>
    <scope>NUCLEOTIDE SEQUENCE [LARGE SCALE GENOMIC DNA]</scope>
    <source>
        <strain evidence="1 2">KUC8140</strain>
    </source>
</reference>
<dbReference type="InParanoid" id="A0A0H2RVM9"/>
<organism evidence="1 2">
    <name type="scientific">Schizopora paradoxa</name>
    <dbReference type="NCBI Taxonomy" id="27342"/>
    <lineage>
        <taxon>Eukaryota</taxon>
        <taxon>Fungi</taxon>
        <taxon>Dikarya</taxon>
        <taxon>Basidiomycota</taxon>
        <taxon>Agaricomycotina</taxon>
        <taxon>Agaricomycetes</taxon>
        <taxon>Hymenochaetales</taxon>
        <taxon>Schizoporaceae</taxon>
        <taxon>Schizopora</taxon>
    </lineage>
</organism>
<keyword evidence="2" id="KW-1185">Reference proteome</keyword>
<gene>
    <name evidence="1" type="ORF">SCHPADRAFT_227898</name>
</gene>
<accession>A0A0H2RVM9</accession>
<proteinExistence type="predicted"/>
<dbReference type="EMBL" id="KQ085920">
    <property type="protein sequence ID" value="KLO16085.1"/>
    <property type="molecule type" value="Genomic_DNA"/>
</dbReference>
<dbReference type="AlphaFoldDB" id="A0A0H2RVM9"/>
<evidence type="ECO:0000313" key="2">
    <source>
        <dbReference type="Proteomes" id="UP000053477"/>
    </source>
</evidence>
<evidence type="ECO:0000313" key="1">
    <source>
        <dbReference type="EMBL" id="KLO16085.1"/>
    </source>
</evidence>
<sequence length="167" mass="18883">MAMGAYLIVYNVHRSRAPPATTTNSSSTPCSFARNRHKRLRTRLHCCQRSLAVGTPPTLSSTKIVSQRPTDAPTLSIRREGTLDRDSSKDARCEIATNLMRSRCYVFPFLRPLRYGSHSIRSSLPSVICSDSDRRRAIRKSNTSWVTEECHVLGKQGPRRVFLSFEI</sequence>
<dbReference type="Proteomes" id="UP000053477">
    <property type="component" value="Unassembled WGS sequence"/>
</dbReference>
<protein>
    <submittedName>
        <fullName evidence="1">Uncharacterized protein</fullName>
    </submittedName>
</protein>
<name>A0A0H2RVM9_9AGAM</name>